<evidence type="ECO:0000256" key="6">
    <source>
        <dbReference type="SAM" id="Phobius"/>
    </source>
</evidence>
<keyword evidence="3 6" id="KW-0812">Transmembrane</keyword>
<evidence type="ECO:0000256" key="3">
    <source>
        <dbReference type="ARBA" id="ARBA00022692"/>
    </source>
</evidence>
<keyword evidence="8" id="KW-1185">Reference proteome</keyword>
<evidence type="ECO:0000313" key="8">
    <source>
        <dbReference type="Proteomes" id="UP000758155"/>
    </source>
</evidence>
<evidence type="ECO:0000256" key="4">
    <source>
        <dbReference type="ARBA" id="ARBA00022989"/>
    </source>
</evidence>
<organism evidence="7 8">
    <name type="scientific">Didymella heteroderae</name>
    <dbReference type="NCBI Taxonomy" id="1769908"/>
    <lineage>
        <taxon>Eukaryota</taxon>
        <taxon>Fungi</taxon>
        <taxon>Dikarya</taxon>
        <taxon>Ascomycota</taxon>
        <taxon>Pezizomycotina</taxon>
        <taxon>Dothideomycetes</taxon>
        <taxon>Pleosporomycetidae</taxon>
        <taxon>Pleosporales</taxon>
        <taxon>Pleosporineae</taxon>
        <taxon>Didymellaceae</taxon>
        <taxon>Didymella</taxon>
    </lineage>
</organism>
<accession>A0A9P5C761</accession>
<sequence length="102" mass="10313">MAPPQLAMRKWPTTKRAGIATFATVIIVASTLYAVGFGPGGVRNDSFAARWQSRKGKVERGSIFSTLQSAGAGGSGALVVYALPAAGAAAAVVGLAYRASVS</sequence>
<dbReference type="Pfam" id="PF06140">
    <property type="entry name" value="Ifi-6-16"/>
    <property type="match status" value="1"/>
</dbReference>
<comment type="caution">
    <text evidence="7">The sequence shown here is derived from an EMBL/GenBank/DDBJ whole genome shotgun (WGS) entry which is preliminary data.</text>
</comment>
<comment type="similarity">
    <text evidence="2">Belongs to the IFI6/IFI27 family.</text>
</comment>
<evidence type="ECO:0000256" key="1">
    <source>
        <dbReference type="ARBA" id="ARBA00004141"/>
    </source>
</evidence>
<evidence type="ECO:0000256" key="2">
    <source>
        <dbReference type="ARBA" id="ARBA00007262"/>
    </source>
</evidence>
<name>A0A9P5C761_9PLEO</name>
<dbReference type="InterPro" id="IPR038213">
    <property type="entry name" value="IFI6/IFI27-like_sf"/>
</dbReference>
<evidence type="ECO:0000313" key="7">
    <source>
        <dbReference type="EMBL" id="KAF3048248.1"/>
    </source>
</evidence>
<dbReference type="Gene3D" id="6.10.110.10">
    <property type="match status" value="1"/>
</dbReference>
<dbReference type="Proteomes" id="UP000758155">
    <property type="component" value="Unassembled WGS sequence"/>
</dbReference>
<dbReference type="InterPro" id="IPR009311">
    <property type="entry name" value="IFI6/IFI27-like"/>
</dbReference>
<feature type="transmembrane region" description="Helical" evidence="6">
    <location>
        <begin position="78"/>
        <end position="97"/>
    </location>
</feature>
<dbReference type="OrthoDB" id="10481613at2759"/>
<dbReference type="EMBL" id="SWKV01000001">
    <property type="protein sequence ID" value="KAF3048248.1"/>
    <property type="molecule type" value="Genomic_DNA"/>
</dbReference>
<comment type="subcellular location">
    <subcellularLocation>
        <location evidence="1">Membrane</location>
        <topology evidence="1">Multi-pass membrane protein</topology>
    </subcellularLocation>
</comment>
<keyword evidence="4 6" id="KW-1133">Transmembrane helix</keyword>
<evidence type="ECO:0000256" key="5">
    <source>
        <dbReference type="ARBA" id="ARBA00023136"/>
    </source>
</evidence>
<gene>
    <name evidence="7" type="ORF">E8E12_011479</name>
</gene>
<proteinExistence type="inferred from homology"/>
<protein>
    <submittedName>
        <fullName evidence="7">Uncharacterized protein</fullName>
    </submittedName>
</protein>
<dbReference type="GO" id="GO:0016020">
    <property type="term" value="C:membrane"/>
    <property type="evidence" value="ECO:0007669"/>
    <property type="project" value="UniProtKB-SubCell"/>
</dbReference>
<keyword evidence="5 6" id="KW-0472">Membrane</keyword>
<dbReference type="AlphaFoldDB" id="A0A9P5C761"/>
<reference evidence="7" key="1">
    <citation type="submission" date="2019-04" db="EMBL/GenBank/DDBJ databases">
        <title>Sequencing of skin fungus with MAO and IRED activity.</title>
        <authorList>
            <person name="Marsaioli A.J."/>
            <person name="Bonatto J.M.C."/>
            <person name="Reis Junior O."/>
        </authorList>
    </citation>
    <scope>NUCLEOTIDE SEQUENCE</scope>
    <source>
        <strain evidence="7">28M1</strain>
    </source>
</reference>